<feature type="domain" description="Nitroreductase" evidence="1">
    <location>
        <begin position="9"/>
        <end position="64"/>
    </location>
</feature>
<dbReference type="Proteomes" id="UP000094707">
    <property type="component" value="Chromosome I"/>
</dbReference>
<dbReference type="KEGG" id="mcub:MCBB_2042"/>
<dbReference type="PANTHER" id="PTHR23026">
    <property type="entry name" value="NADPH NITROREDUCTASE"/>
    <property type="match status" value="1"/>
</dbReference>
<evidence type="ECO:0000259" key="1">
    <source>
        <dbReference type="Pfam" id="PF00881"/>
    </source>
</evidence>
<dbReference type="PANTHER" id="PTHR23026:SF123">
    <property type="entry name" value="NAD(P)H NITROREDUCTASE RV3131-RELATED"/>
    <property type="match status" value="1"/>
</dbReference>
<proteinExistence type="predicted"/>
<name>A0A1D3L553_9EURY</name>
<dbReference type="GO" id="GO:0016491">
    <property type="term" value="F:oxidoreductase activity"/>
    <property type="evidence" value="ECO:0007669"/>
    <property type="project" value="UniProtKB-KW"/>
</dbReference>
<evidence type="ECO:0000313" key="3">
    <source>
        <dbReference type="Proteomes" id="UP000094707"/>
    </source>
</evidence>
<gene>
    <name evidence="2" type="ORF">MCBB_2042</name>
</gene>
<dbReference type="InterPro" id="IPR029479">
    <property type="entry name" value="Nitroreductase"/>
</dbReference>
<dbReference type="PATRIC" id="fig|129848.4.peg.2092"/>
<dbReference type="EMBL" id="LT607756">
    <property type="protein sequence ID" value="SCG86590.1"/>
    <property type="molecule type" value="Genomic_DNA"/>
</dbReference>
<dbReference type="EC" id="1.-.-.-" evidence="2"/>
<dbReference type="RefSeq" id="WP_084789948.1">
    <property type="nucleotide sequence ID" value="NZ_LT607756.1"/>
</dbReference>
<protein>
    <submittedName>
        <fullName evidence="2">Putative NADH dehydrogenase/NAD(P)H nitroreductase</fullName>
        <ecNumber evidence="2">1.-.-.-</ecNumber>
    </submittedName>
</protein>
<dbReference type="CDD" id="cd02150">
    <property type="entry name" value="nitroreductase"/>
    <property type="match status" value="1"/>
</dbReference>
<sequence>MENETLRVIKNRRSVRSYLDKAVSQEDLKILIKSGMAAPSAVDMRPWDFVVVKKKSTLKALADVMPFGKMLPGAGAAVVVCGVPEKSVPDAPEFWVQDCSAASENILLAAESMGLGAVWLGVYPVKERIEGVRKILNIPENVVPLNILSIGYPKGLEKPKDKFEMEKIHRERW</sequence>
<dbReference type="OrthoDB" id="105365at2157"/>
<dbReference type="InterPro" id="IPR000415">
    <property type="entry name" value="Nitroreductase-like"/>
</dbReference>
<dbReference type="AlphaFoldDB" id="A0A1D3L553"/>
<dbReference type="InterPro" id="IPR050627">
    <property type="entry name" value="Nitroreductase/BluB"/>
</dbReference>
<dbReference type="Gene3D" id="3.40.109.10">
    <property type="entry name" value="NADH Oxidase"/>
    <property type="match status" value="1"/>
</dbReference>
<dbReference type="Pfam" id="PF00881">
    <property type="entry name" value="Nitroreductase"/>
    <property type="match status" value="2"/>
</dbReference>
<evidence type="ECO:0000313" key="2">
    <source>
        <dbReference type="EMBL" id="SCG86590.1"/>
    </source>
</evidence>
<keyword evidence="2" id="KW-0560">Oxidoreductase</keyword>
<keyword evidence="3" id="KW-1185">Reference proteome</keyword>
<dbReference type="GeneID" id="30412877"/>
<reference evidence="2 3" key="1">
    <citation type="submission" date="2016-08" db="EMBL/GenBank/DDBJ databases">
        <authorList>
            <person name="Seilhamer J.J."/>
        </authorList>
    </citation>
    <scope>NUCLEOTIDE SEQUENCE [LARGE SCALE GENOMIC DNA]</scope>
    <source>
        <strain evidence="2">Buetzberg</strain>
    </source>
</reference>
<feature type="domain" description="Nitroreductase" evidence="1">
    <location>
        <begin position="77"/>
        <end position="152"/>
    </location>
</feature>
<accession>A0A1D3L553</accession>
<organism evidence="2 3">
    <name type="scientific">Methanobacterium congolense</name>
    <dbReference type="NCBI Taxonomy" id="118062"/>
    <lineage>
        <taxon>Archaea</taxon>
        <taxon>Methanobacteriati</taxon>
        <taxon>Methanobacteriota</taxon>
        <taxon>Methanomada group</taxon>
        <taxon>Methanobacteria</taxon>
        <taxon>Methanobacteriales</taxon>
        <taxon>Methanobacteriaceae</taxon>
        <taxon>Methanobacterium</taxon>
    </lineage>
</organism>
<dbReference type="SUPFAM" id="SSF55469">
    <property type="entry name" value="FMN-dependent nitroreductase-like"/>
    <property type="match status" value="1"/>
</dbReference>
<dbReference type="STRING" id="118062.MCBB_2042"/>